<protein>
    <submittedName>
        <fullName evidence="1">Uncharacterized protein</fullName>
    </submittedName>
</protein>
<name>A0A7W4ZZW3_9ACTN</name>
<reference evidence="1 2" key="1">
    <citation type="submission" date="2020-08" db="EMBL/GenBank/DDBJ databases">
        <title>Genomic Encyclopedia of Type Strains, Phase III (KMG-III): the genomes of soil and plant-associated and newly described type strains.</title>
        <authorList>
            <person name="Whitman W."/>
        </authorList>
    </citation>
    <scope>NUCLEOTIDE SEQUENCE [LARGE SCALE GENOMIC DNA]</scope>
    <source>
        <strain evidence="1 2">CECT 3237</strain>
    </source>
</reference>
<organism evidence="1 2">
    <name type="scientific">Streptomyces violarus</name>
    <dbReference type="NCBI Taxonomy" id="67380"/>
    <lineage>
        <taxon>Bacteria</taxon>
        <taxon>Bacillati</taxon>
        <taxon>Actinomycetota</taxon>
        <taxon>Actinomycetes</taxon>
        <taxon>Kitasatosporales</taxon>
        <taxon>Streptomycetaceae</taxon>
        <taxon>Streptomyces</taxon>
    </lineage>
</organism>
<evidence type="ECO:0000313" key="2">
    <source>
        <dbReference type="Proteomes" id="UP000572907"/>
    </source>
</evidence>
<dbReference type="AlphaFoldDB" id="A0A7W4ZZW3"/>
<dbReference type="EMBL" id="JACHXE010000015">
    <property type="protein sequence ID" value="MBB3081658.1"/>
    <property type="molecule type" value="Genomic_DNA"/>
</dbReference>
<sequence length="46" mass="4932">MLTLGVVRTGELNEFEIPSLGGELEALCASVDAVFARPASRENLRV</sequence>
<evidence type="ECO:0000313" key="1">
    <source>
        <dbReference type="EMBL" id="MBB3081658.1"/>
    </source>
</evidence>
<dbReference type="Proteomes" id="UP000572907">
    <property type="component" value="Unassembled WGS sequence"/>
</dbReference>
<accession>A0A7W4ZZW3</accession>
<comment type="caution">
    <text evidence="1">The sequence shown here is derived from an EMBL/GenBank/DDBJ whole genome shotgun (WGS) entry which is preliminary data.</text>
</comment>
<proteinExistence type="predicted"/>
<gene>
    <name evidence="1" type="ORF">FHS41_008216</name>
</gene>
<keyword evidence="2" id="KW-1185">Reference proteome</keyword>